<keyword evidence="5" id="KW-1185">Reference proteome</keyword>
<evidence type="ECO:0000259" key="4">
    <source>
        <dbReference type="PROSITE" id="PS50835"/>
    </source>
</evidence>
<evidence type="ECO:0000256" key="1">
    <source>
        <dbReference type="ARBA" id="ARBA00006692"/>
    </source>
</evidence>
<dbReference type="OrthoDB" id="2152335at2759"/>
<evidence type="ECO:0000313" key="5">
    <source>
        <dbReference type="Proteomes" id="UP000245341"/>
    </source>
</evidence>
<dbReference type="Proteomes" id="UP000245341">
    <property type="component" value="Unplaced"/>
</dbReference>
<name>A0A7F8Q6K3_LEPWE</name>
<evidence type="ECO:0000256" key="3">
    <source>
        <dbReference type="SAM" id="MobiDB-lite"/>
    </source>
</evidence>
<dbReference type="InterPro" id="IPR013783">
    <property type="entry name" value="Ig-like_fold"/>
</dbReference>
<feature type="domain" description="Ig-like" evidence="4">
    <location>
        <begin position="72"/>
        <end position="115"/>
    </location>
</feature>
<keyword evidence="2" id="KW-0112">Calmodulin-binding</keyword>
<dbReference type="AlphaFoldDB" id="A0A7F8Q6K3"/>
<dbReference type="SUPFAM" id="SSF48726">
    <property type="entry name" value="Immunoglobulin"/>
    <property type="match status" value="1"/>
</dbReference>
<accession>A0A7F8Q6K3</accession>
<dbReference type="Gene3D" id="2.60.40.10">
    <property type="entry name" value="Immunoglobulins"/>
    <property type="match status" value="1"/>
</dbReference>
<dbReference type="RefSeq" id="XP_030876872.1">
    <property type="nucleotide sequence ID" value="XM_031021012.1"/>
</dbReference>
<organism evidence="5 6">
    <name type="scientific">Leptonychotes weddellii</name>
    <name type="common">Weddell seal</name>
    <name type="synonym">Otaria weddellii</name>
    <dbReference type="NCBI Taxonomy" id="9713"/>
    <lineage>
        <taxon>Eukaryota</taxon>
        <taxon>Metazoa</taxon>
        <taxon>Chordata</taxon>
        <taxon>Craniata</taxon>
        <taxon>Vertebrata</taxon>
        <taxon>Euteleostomi</taxon>
        <taxon>Mammalia</taxon>
        <taxon>Eutheria</taxon>
        <taxon>Laurasiatheria</taxon>
        <taxon>Carnivora</taxon>
        <taxon>Caniformia</taxon>
        <taxon>Pinnipedia</taxon>
        <taxon>Phocidae</taxon>
        <taxon>Monachinae</taxon>
        <taxon>Lobodontini</taxon>
        <taxon>Leptonychotes</taxon>
    </lineage>
</organism>
<dbReference type="PANTHER" id="PTHR47633">
    <property type="entry name" value="IMMUNOGLOBULIN"/>
    <property type="match status" value="1"/>
</dbReference>
<dbReference type="PROSITE" id="PS50835">
    <property type="entry name" value="IG_LIKE"/>
    <property type="match status" value="1"/>
</dbReference>
<dbReference type="InterPro" id="IPR036179">
    <property type="entry name" value="Ig-like_dom_sf"/>
</dbReference>
<dbReference type="InterPro" id="IPR013098">
    <property type="entry name" value="Ig_I-set"/>
</dbReference>
<protein>
    <submittedName>
        <fullName evidence="6">Myosin light chain kinase, smooth muscle-like</fullName>
    </submittedName>
</protein>
<evidence type="ECO:0000313" key="6">
    <source>
        <dbReference type="RefSeq" id="XP_030876872.1"/>
    </source>
</evidence>
<gene>
    <name evidence="6" type="primary">LOC115937943</name>
</gene>
<dbReference type="PANTHER" id="PTHR47633:SF1">
    <property type="entry name" value="MYOSIN LIGHT CHAIN KINASE, SMOOTH MUSCLE"/>
    <property type="match status" value="1"/>
</dbReference>
<feature type="compositionally biased region" description="Basic and acidic residues" evidence="3">
    <location>
        <begin position="37"/>
        <end position="51"/>
    </location>
</feature>
<feature type="region of interest" description="Disordered" evidence="3">
    <location>
        <begin position="1"/>
        <end position="75"/>
    </location>
</feature>
<dbReference type="GO" id="GO:0004687">
    <property type="term" value="F:myosin light chain kinase activity"/>
    <property type="evidence" value="ECO:0007669"/>
    <property type="project" value="TreeGrafter"/>
</dbReference>
<sequence>MGNAKPAETPQPMGNAKPAETPKPMGNAKPAETPKPAGKELKKEVKNDVNCKRGHAGATDNENRSENQGTAPTFKEKLQDVRVTEGEKLLLQCQVSSDPPATITWTLNGKTLKTTKFIILSQEGRMKGGQPPVPGAYAQCEAHGYTHLRETDVRQLRAVPRATQLL</sequence>
<dbReference type="KEGG" id="lww:115937943"/>
<proteinExistence type="inferred from homology"/>
<dbReference type="GO" id="GO:0030027">
    <property type="term" value="C:lamellipodium"/>
    <property type="evidence" value="ECO:0007669"/>
    <property type="project" value="TreeGrafter"/>
</dbReference>
<dbReference type="InterPro" id="IPR007110">
    <property type="entry name" value="Ig-like_dom"/>
</dbReference>
<evidence type="ECO:0000256" key="2">
    <source>
        <dbReference type="ARBA" id="ARBA00022860"/>
    </source>
</evidence>
<dbReference type="GeneID" id="115937943"/>
<dbReference type="GO" id="GO:0005737">
    <property type="term" value="C:cytoplasm"/>
    <property type="evidence" value="ECO:0007669"/>
    <property type="project" value="TreeGrafter"/>
</dbReference>
<dbReference type="GO" id="GO:0032154">
    <property type="term" value="C:cleavage furrow"/>
    <property type="evidence" value="ECO:0007669"/>
    <property type="project" value="TreeGrafter"/>
</dbReference>
<dbReference type="GO" id="GO:0001725">
    <property type="term" value="C:stress fiber"/>
    <property type="evidence" value="ECO:0007669"/>
    <property type="project" value="TreeGrafter"/>
</dbReference>
<dbReference type="GO" id="GO:0014820">
    <property type="term" value="P:tonic smooth muscle contraction"/>
    <property type="evidence" value="ECO:0007669"/>
    <property type="project" value="TreeGrafter"/>
</dbReference>
<dbReference type="GO" id="GO:0005516">
    <property type="term" value="F:calmodulin binding"/>
    <property type="evidence" value="ECO:0007669"/>
    <property type="project" value="UniProtKB-KW"/>
</dbReference>
<reference evidence="6" key="1">
    <citation type="submission" date="2025-08" db="UniProtKB">
        <authorList>
            <consortium name="RefSeq"/>
        </authorList>
    </citation>
    <scope>IDENTIFICATION</scope>
    <source>
        <tissue evidence="6">Liver</tissue>
    </source>
</reference>
<dbReference type="Pfam" id="PF07679">
    <property type="entry name" value="I-set"/>
    <property type="match status" value="1"/>
</dbReference>
<comment type="similarity">
    <text evidence="1">Belongs to the protein kinase superfamily. CAMK Ser/Thr protein kinase family.</text>
</comment>